<gene>
    <name evidence="2" type="ORF">BDP27DRAFT_299741</name>
</gene>
<dbReference type="Proteomes" id="UP000772434">
    <property type="component" value="Unassembled WGS sequence"/>
</dbReference>
<dbReference type="EMBL" id="JADNRY010000018">
    <property type="protein sequence ID" value="KAF9073377.1"/>
    <property type="molecule type" value="Genomic_DNA"/>
</dbReference>
<feature type="region of interest" description="Disordered" evidence="1">
    <location>
        <begin position="99"/>
        <end position="120"/>
    </location>
</feature>
<feature type="compositionally biased region" description="Polar residues" evidence="1">
    <location>
        <begin position="49"/>
        <end position="59"/>
    </location>
</feature>
<organism evidence="2 3">
    <name type="scientific">Rhodocollybia butyracea</name>
    <dbReference type="NCBI Taxonomy" id="206335"/>
    <lineage>
        <taxon>Eukaryota</taxon>
        <taxon>Fungi</taxon>
        <taxon>Dikarya</taxon>
        <taxon>Basidiomycota</taxon>
        <taxon>Agaricomycotina</taxon>
        <taxon>Agaricomycetes</taxon>
        <taxon>Agaricomycetidae</taxon>
        <taxon>Agaricales</taxon>
        <taxon>Marasmiineae</taxon>
        <taxon>Omphalotaceae</taxon>
        <taxon>Rhodocollybia</taxon>
    </lineage>
</organism>
<name>A0A9P5Q3G0_9AGAR</name>
<evidence type="ECO:0000313" key="2">
    <source>
        <dbReference type="EMBL" id="KAF9073377.1"/>
    </source>
</evidence>
<evidence type="ECO:0000313" key="3">
    <source>
        <dbReference type="Proteomes" id="UP000772434"/>
    </source>
</evidence>
<evidence type="ECO:0000256" key="1">
    <source>
        <dbReference type="SAM" id="MobiDB-lite"/>
    </source>
</evidence>
<feature type="compositionally biased region" description="Polar residues" evidence="1">
    <location>
        <begin position="99"/>
        <end position="111"/>
    </location>
</feature>
<accession>A0A9P5Q3G0</accession>
<sequence>MSYLTPEQILKQAGPVHLVHHHGAHENFGVAPGQLHHPPRHSSRASHENAYTLSPSGSRETYHHHHPNSMGHRKMSIPMMNLGGNTYIPTSPSVHLSTFSTGNPYPTTSSHPHPLSDRRNSQDAVIPHSYYGAHGSTPASKKLFIVVS</sequence>
<feature type="region of interest" description="Disordered" evidence="1">
    <location>
        <begin position="27"/>
        <end position="72"/>
    </location>
</feature>
<protein>
    <submittedName>
        <fullName evidence="2">Uncharacterized protein</fullName>
    </submittedName>
</protein>
<feature type="compositionally biased region" description="Basic residues" evidence="1">
    <location>
        <begin position="62"/>
        <end position="72"/>
    </location>
</feature>
<comment type="caution">
    <text evidence="2">The sequence shown here is derived from an EMBL/GenBank/DDBJ whole genome shotgun (WGS) entry which is preliminary data.</text>
</comment>
<reference evidence="2" key="1">
    <citation type="submission" date="2020-11" db="EMBL/GenBank/DDBJ databases">
        <authorList>
            <consortium name="DOE Joint Genome Institute"/>
            <person name="Ahrendt S."/>
            <person name="Riley R."/>
            <person name="Andreopoulos W."/>
            <person name="Labutti K."/>
            <person name="Pangilinan J."/>
            <person name="Ruiz-Duenas F.J."/>
            <person name="Barrasa J.M."/>
            <person name="Sanchez-Garcia M."/>
            <person name="Camarero S."/>
            <person name="Miyauchi S."/>
            <person name="Serrano A."/>
            <person name="Linde D."/>
            <person name="Babiker R."/>
            <person name="Drula E."/>
            <person name="Ayuso-Fernandez I."/>
            <person name="Pacheco R."/>
            <person name="Padilla G."/>
            <person name="Ferreira P."/>
            <person name="Barriuso J."/>
            <person name="Kellner H."/>
            <person name="Castanera R."/>
            <person name="Alfaro M."/>
            <person name="Ramirez L."/>
            <person name="Pisabarro A.G."/>
            <person name="Kuo A."/>
            <person name="Tritt A."/>
            <person name="Lipzen A."/>
            <person name="He G."/>
            <person name="Yan M."/>
            <person name="Ng V."/>
            <person name="Cullen D."/>
            <person name="Martin F."/>
            <person name="Rosso M.-N."/>
            <person name="Henrissat B."/>
            <person name="Hibbett D."/>
            <person name="Martinez A.T."/>
            <person name="Grigoriev I.V."/>
        </authorList>
    </citation>
    <scope>NUCLEOTIDE SEQUENCE</scope>
    <source>
        <strain evidence="2">AH 40177</strain>
    </source>
</reference>
<keyword evidence="3" id="KW-1185">Reference proteome</keyword>
<dbReference type="AlphaFoldDB" id="A0A9P5Q3G0"/>
<proteinExistence type="predicted"/>